<feature type="transmembrane region" description="Helical" evidence="8">
    <location>
        <begin position="474"/>
        <end position="493"/>
    </location>
</feature>
<keyword evidence="4" id="KW-1003">Cell membrane</keyword>
<comment type="subcellular location">
    <subcellularLocation>
        <location evidence="1">Cell membrane</location>
        <topology evidence="1">Multi-pass membrane protein</topology>
    </subcellularLocation>
</comment>
<reference evidence="9 10" key="1">
    <citation type="journal article" date="2007" name="Int. J. Syst. Evol. Microbiol.">
        <title>Paenibacillus ginsengarvi sp. nov., isolated from soil from ginseng cultivation.</title>
        <authorList>
            <person name="Yoon M.H."/>
            <person name="Ten L.N."/>
            <person name="Im W.T."/>
        </authorList>
    </citation>
    <scope>NUCLEOTIDE SEQUENCE [LARGE SCALE GENOMIC DNA]</scope>
    <source>
        <strain evidence="9 10">KCTC 13059</strain>
    </source>
</reference>
<feature type="transmembrane region" description="Helical" evidence="8">
    <location>
        <begin position="106"/>
        <end position="126"/>
    </location>
</feature>
<dbReference type="NCBIfam" id="NF007871">
    <property type="entry name" value="PRK10577.2-2"/>
    <property type="match status" value="1"/>
</dbReference>
<evidence type="ECO:0000256" key="6">
    <source>
        <dbReference type="ARBA" id="ARBA00022989"/>
    </source>
</evidence>
<keyword evidence="3" id="KW-0813">Transport</keyword>
<keyword evidence="10" id="KW-1185">Reference proteome</keyword>
<dbReference type="CDD" id="cd06550">
    <property type="entry name" value="TM_ABC_iron-siderophores_like"/>
    <property type="match status" value="2"/>
</dbReference>
<feature type="transmembrane region" description="Helical" evidence="8">
    <location>
        <begin position="662"/>
        <end position="681"/>
    </location>
</feature>
<evidence type="ECO:0000313" key="9">
    <source>
        <dbReference type="EMBL" id="RKN84954.1"/>
    </source>
</evidence>
<feature type="transmembrane region" description="Helical" evidence="8">
    <location>
        <begin position="295"/>
        <end position="312"/>
    </location>
</feature>
<feature type="transmembrane region" description="Helical" evidence="8">
    <location>
        <begin position="132"/>
        <end position="150"/>
    </location>
</feature>
<dbReference type="RefSeq" id="WP_120747160.1">
    <property type="nucleotide sequence ID" value="NZ_RBAH01000006.1"/>
</dbReference>
<comment type="caution">
    <text evidence="9">The sequence shown here is derived from an EMBL/GenBank/DDBJ whole genome shotgun (WGS) entry which is preliminary data.</text>
</comment>
<feature type="transmembrane region" description="Helical" evidence="8">
    <location>
        <begin position="248"/>
        <end position="275"/>
    </location>
</feature>
<dbReference type="Pfam" id="PF01032">
    <property type="entry name" value="FecCD"/>
    <property type="match status" value="2"/>
</dbReference>
<dbReference type="GO" id="GO:0022857">
    <property type="term" value="F:transmembrane transporter activity"/>
    <property type="evidence" value="ECO:0007669"/>
    <property type="project" value="InterPro"/>
</dbReference>
<feature type="transmembrane region" description="Helical" evidence="8">
    <location>
        <begin position="416"/>
        <end position="436"/>
    </location>
</feature>
<dbReference type="SUPFAM" id="SSF81345">
    <property type="entry name" value="ABC transporter involved in vitamin B12 uptake, BtuC"/>
    <property type="match status" value="2"/>
</dbReference>
<feature type="transmembrane region" description="Helical" evidence="8">
    <location>
        <begin position="499"/>
        <end position="524"/>
    </location>
</feature>
<feature type="transmembrane region" description="Helical" evidence="8">
    <location>
        <begin position="448"/>
        <end position="467"/>
    </location>
</feature>
<dbReference type="Proteomes" id="UP000282311">
    <property type="component" value="Unassembled WGS sequence"/>
</dbReference>
<evidence type="ECO:0000256" key="4">
    <source>
        <dbReference type="ARBA" id="ARBA00022475"/>
    </source>
</evidence>
<feature type="transmembrane region" description="Helical" evidence="8">
    <location>
        <begin position="162"/>
        <end position="182"/>
    </location>
</feature>
<feature type="transmembrane region" description="Helical" evidence="8">
    <location>
        <begin position="549"/>
        <end position="567"/>
    </location>
</feature>
<comment type="similarity">
    <text evidence="2">Belongs to the binding-protein-dependent transport system permease family. FecCD subfamily.</text>
</comment>
<keyword evidence="5 8" id="KW-0812">Transmembrane</keyword>
<dbReference type="InterPro" id="IPR037294">
    <property type="entry name" value="ABC_BtuC-like"/>
</dbReference>
<dbReference type="PANTHER" id="PTHR30472:SF37">
    <property type="entry name" value="FE(3+) DICITRATE TRANSPORT SYSTEM PERMEASE PROTEIN FECD-RELATED"/>
    <property type="match status" value="1"/>
</dbReference>
<dbReference type="GO" id="GO:0033214">
    <property type="term" value="P:siderophore-iron import into cell"/>
    <property type="evidence" value="ECO:0007669"/>
    <property type="project" value="TreeGrafter"/>
</dbReference>
<dbReference type="PANTHER" id="PTHR30472">
    <property type="entry name" value="FERRIC ENTEROBACTIN TRANSPORT SYSTEM PERMEASE PROTEIN"/>
    <property type="match status" value="1"/>
</dbReference>
<dbReference type="InterPro" id="IPR000522">
    <property type="entry name" value="ABC_transptr_permease_BtuC"/>
</dbReference>
<evidence type="ECO:0000256" key="2">
    <source>
        <dbReference type="ARBA" id="ARBA00007935"/>
    </source>
</evidence>
<accession>A0A3B0CK97</accession>
<keyword evidence="7 8" id="KW-0472">Membrane</keyword>
<feature type="transmembrane region" description="Helical" evidence="8">
    <location>
        <begin position="592"/>
        <end position="622"/>
    </location>
</feature>
<feature type="transmembrane region" description="Helical" evidence="8">
    <location>
        <begin position="366"/>
        <end position="388"/>
    </location>
</feature>
<feature type="transmembrane region" description="Helical" evidence="8">
    <location>
        <begin position="319"/>
        <end position="338"/>
    </location>
</feature>
<feature type="transmembrane region" description="Helical" evidence="8">
    <location>
        <begin position="208"/>
        <end position="227"/>
    </location>
</feature>
<dbReference type="FunFam" id="1.10.3470.10:FF:000001">
    <property type="entry name" value="Vitamin B12 ABC transporter permease BtuC"/>
    <property type="match status" value="2"/>
</dbReference>
<keyword evidence="6 8" id="KW-1133">Transmembrane helix</keyword>
<evidence type="ECO:0000256" key="5">
    <source>
        <dbReference type="ARBA" id="ARBA00022692"/>
    </source>
</evidence>
<feature type="transmembrane region" description="Helical" evidence="8">
    <location>
        <begin position="634"/>
        <end position="656"/>
    </location>
</feature>
<dbReference type="Gene3D" id="1.10.3470.10">
    <property type="entry name" value="ABC transporter involved in vitamin B12 uptake, BtuC"/>
    <property type="match status" value="2"/>
</dbReference>
<feature type="transmembrane region" description="Helical" evidence="8">
    <location>
        <begin position="20"/>
        <end position="39"/>
    </location>
</feature>
<dbReference type="GO" id="GO:0005886">
    <property type="term" value="C:plasma membrane"/>
    <property type="evidence" value="ECO:0007669"/>
    <property type="project" value="UniProtKB-SubCell"/>
</dbReference>
<sequence length="687" mass="70177">MSARTVPAANAGSGSAGWKIILVFGGGLLALIALLFASLTQGEANITARTVVDALLSPTGSLEHQTVLSIRMPRAVIGLLAGAALAVSGVLLQTVTRNPLASAGTFGVNSGAYFVVVAATVFAPALASSSPLLLALIGGCGGAVMAYLMAGGPRGTPVRMALAGMIITMVLSSFTSALQLLYENETNGLFMWGSGSLVQNDWKGVFHVWPWLAAGAVVLSLFIRTLDMLELGDETAKSLGQRVGTARMCALAIAVLLASVTVSVVGPIGFIGLIAPHLVRLIGLRRHRLLLPASALWGAVVLIGADTVARLFRSTLGELPAGAVTALIGAPWLIWLAVRGTKEQRSVEASSSMSVGFRARKLPYPLMLAVLAALVAVATVAGLAAGALNIPAKDVLAVLFGGGQDMYRNIILEMRLPRLAVAMLAGAGLAVSGVMLQGAVRNPLADPSVIGVTSGAGAGALLLLVIWPSAPGALLPATAFAGALIAAAAVYALSWRKALHPTVLTLVGIAVSAIGSAAIHFLVIQSKMAAAPALAWLAGSTYGRGWKELSLLAAAIVIFVPMAWLLGRRIDLLAFGDPVSLGLGLKLQRTRLIAAGVGVALAAVAVSCIGTVGFIGLLAPHAARMLVGQNQRRAVVLAALIGALLLLLADVVGRVAIVPKEIPAGLVVAVIGTPYLLALMYRSFSKT</sequence>
<dbReference type="EMBL" id="RBAH01000006">
    <property type="protein sequence ID" value="RKN84954.1"/>
    <property type="molecule type" value="Genomic_DNA"/>
</dbReference>
<gene>
    <name evidence="9" type="primary">fhuB</name>
    <name evidence="9" type="ORF">D7M11_10530</name>
</gene>
<evidence type="ECO:0000256" key="1">
    <source>
        <dbReference type="ARBA" id="ARBA00004651"/>
    </source>
</evidence>
<protein>
    <submittedName>
        <fullName evidence="9">Fe(3+)-hydroxamate ABC transporter permease FhuB</fullName>
    </submittedName>
</protein>
<organism evidence="9 10">
    <name type="scientific">Paenibacillus ginsengarvi</name>
    <dbReference type="NCBI Taxonomy" id="400777"/>
    <lineage>
        <taxon>Bacteria</taxon>
        <taxon>Bacillati</taxon>
        <taxon>Bacillota</taxon>
        <taxon>Bacilli</taxon>
        <taxon>Bacillales</taxon>
        <taxon>Paenibacillaceae</taxon>
        <taxon>Paenibacillus</taxon>
    </lineage>
</organism>
<evidence type="ECO:0000313" key="10">
    <source>
        <dbReference type="Proteomes" id="UP000282311"/>
    </source>
</evidence>
<proteinExistence type="inferred from homology"/>
<evidence type="ECO:0000256" key="8">
    <source>
        <dbReference type="SAM" id="Phobius"/>
    </source>
</evidence>
<evidence type="ECO:0000256" key="3">
    <source>
        <dbReference type="ARBA" id="ARBA00022448"/>
    </source>
</evidence>
<evidence type="ECO:0000256" key="7">
    <source>
        <dbReference type="ARBA" id="ARBA00023136"/>
    </source>
</evidence>
<name>A0A3B0CK97_9BACL</name>
<feature type="transmembrane region" description="Helical" evidence="8">
    <location>
        <begin position="75"/>
        <end position="94"/>
    </location>
</feature>
<dbReference type="AlphaFoldDB" id="A0A3B0CK97"/>
<dbReference type="OrthoDB" id="9811721at2"/>